<evidence type="ECO:0000313" key="2">
    <source>
        <dbReference type="EMBL" id="KZP08678.1"/>
    </source>
</evidence>
<name>A0A165XLR3_9AGAM</name>
<dbReference type="InterPro" id="IPR028018">
    <property type="entry name" value="DUF4646"/>
</dbReference>
<dbReference type="STRING" id="436010.A0A165XLR3"/>
<keyword evidence="3" id="KW-1185">Reference proteome</keyword>
<evidence type="ECO:0000313" key="3">
    <source>
        <dbReference type="Proteomes" id="UP000076532"/>
    </source>
</evidence>
<feature type="compositionally biased region" description="Basic residues" evidence="1">
    <location>
        <begin position="362"/>
        <end position="375"/>
    </location>
</feature>
<dbReference type="EMBL" id="KV417716">
    <property type="protein sequence ID" value="KZP08678.1"/>
    <property type="molecule type" value="Genomic_DNA"/>
</dbReference>
<feature type="region of interest" description="Disordered" evidence="1">
    <location>
        <begin position="328"/>
        <end position="384"/>
    </location>
</feature>
<feature type="compositionally biased region" description="Basic and acidic residues" evidence="1">
    <location>
        <begin position="342"/>
        <end position="361"/>
    </location>
</feature>
<dbReference type="AlphaFoldDB" id="A0A165XLR3"/>
<dbReference type="Proteomes" id="UP000076532">
    <property type="component" value="Unassembled WGS sequence"/>
</dbReference>
<gene>
    <name evidence="2" type="ORF">FIBSPDRAFT_874339</name>
</gene>
<proteinExistence type="predicted"/>
<accession>A0A165XLR3</accession>
<feature type="compositionally biased region" description="Pro residues" evidence="1">
    <location>
        <begin position="175"/>
        <end position="186"/>
    </location>
</feature>
<protein>
    <submittedName>
        <fullName evidence="2">Uncharacterized protein</fullName>
    </submittedName>
</protein>
<organism evidence="2 3">
    <name type="scientific">Athelia psychrophila</name>
    <dbReference type="NCBI Taxonomy" id="1759441"/>
    <lineage>
        <taxon>Eukaryota</taxon>
        <taxon>Fungi</taxon>
        <taxon>Dikarya</taxon>
        <taxon>Basidiomycota</taxon>
        <taxon>Agaricomycotina</taxon>
        <taxon>Agaricomycetes</taxon>
        <taxon>Agaricomycetidae</taxon>
        <taxon>Atheliales</taxon>
        <taxon>Atheliaceae</taxon>
        <taxon>Athelia</taxon>
    </lineage>
</organism>
<reference evidence="2 3" key="1">
    <citation type="journal article" date="2016" name="Mol. Biol. Evol.">
        <title>Comparative Genomics of Early-Diverging Mushroom-Forming Fungi Provides Insights into the Origins of Lignocellulose Decay Capabilities.</title>
        <authorList>
            <person name="Nagy L.G."/>
            <person name="Riley R."/>
            <person name="Tritt A."/>
            <person name="Adam C."/>
            <person name="Daum C."/>
            <person name="Floudas D."/>
            <person name="Sun H."/>
            <person name="Yadav J.S."/>
            <person name="Pangilinan J."/>
            <person name="Larsson K.H."/>
            <person name="Matsuura K."/>
            <person name="Barry K."/>
            <person name="Labutti K."/>
            <person name="Kuo R."/>
            <person name="Ohm R.A."/>
            <person name="Bhattacharya S.S."/>
            <person name="Shirouzu T."/>
            <person name="Yoshinaga Y."/>
            <person name="Martin F.M."/>
            <person name="Grigoriev I.V."/>
            <person name="Hibbett D.S."/>
        </authorList>
    </citation>
    <scope>NUCLEOTIDE SEQUENCE [LARGE SCALE GENOMIC DNA]</scope>
    <source>
        <strain evidence="2 3">CBS 109695</strain>
    </source>
</reference>
<dbReference type="Pfam" id="PF15496">
    <property type="entry name" value="DUF4646"/>
    <property type="match status" value="1"/>
</dbReference>
<feature type="region of interest" description="Disordered" evidence="1">
    <location>
        <begin position="1"/>
        <end position="186"/>
    </location>
</feature>
<evidence type="ECO:0000256" key="1">
    <source>
        <dbReference type="SAM" id="MobiDB-lite"/>
    </source>
</evidence>
<feature type="compositionally biased region" description="Polar residues" evidence="1">
    <location>
        <begin position="10"/>
        <end position="20"/>
    </location>
</feature>
<dbReference type="OrthoDB" id="5314275at2759"/>
<sequence>MIILTRDENVNGSCIQSSDAATEMSEDTPESLEPPPPDYNNIGDTNHYASYAPDRKDGSSREVVLAPSLPNEFEAENVKMDMPGYQVPRSEHSGYKAGPPPDQYHQYDTPASAAKYEPPPGPSTRDQHQYAPPGPSSPPMMQGQYPAYNVSPPIGMAGPSSGGMANQRNQRMDKPPPSFSRPPPPGLPYNAFPSTYLIALRGDVARGFPPMPPPSPVAPHPFATHDVNEFDWNRFLQDLHRIGSIPQPQPFALMGRQGLISTIINAVRQAVAEDPSAKIRELVDLWNAHFFHPRRMEAILAAGPVRIDSGTGPVPALDQRIEELERGASGSMYGYDSDSDSDDPRAGTRRGDRQIRRELRREQKRARRDMKRARRAGSGGGSSSARLHGRYRLFIVGF</sequence>